<sequence length="555" mass="57317">MTAAQAPVPQAASAVAPVAVDRPPADGLAGLGTMVRLVVRRNRVRLTVWFVVIVGLFAYVGDYYKGLFTTQQALDDFAKLSDTPGIKALTGLAAAPATLGGAVWTKIWMTCALTLALGVVFLVTRNGRADEELGRSELLRSRMLGLHAYSVASWLVTTVLCVAIGLFVALASVGLGLDPAGAGTTGSWVVGASVTGIGLFGVGVGALAGQVASTSRGANSLASIIIVACYVLRLVGDLGNGTLTWVSPIGWGQQMAPWGGNRWWPFALLVALTAVLLAVAWVAEARRDHGAGLLPQPAGKADAPQRYATPLGLAVRLQRGPIIGWTLAVVLSALLLGSVVKQMTDLLADAGVNVSTIMHGTGVAALLGLMAGLIALIVAVFAIQSATQLRADEASGILEPQLAGALSRSRWALERLLIPTVGGAALLALGGGLLGIGYGATIGDASQGPRIAGAALTYWPAVMVLTGLAVLMFGYLPRVAIPVTWGVVAAVWIVMLIGDALHLPGWVLEVLPFSATPILPAERMTWTPLIIMTAAAAILTWAGLARFTRRDVQPG</sequence>
<feature type="transmembrane region" description="Helical" evidence="1">
    <location>
        <begin position="483"/>
        <end position="504"/>
    </location>
</feature>
<feature type="transmembrane region" description="Helical" evidence="1">
    <location>
        <begin position="221"/>
        <end position="243"/>
    </location>
</feature>
<keyword evidence="1" id="KW-1133">Transmembrane helix</keyword>
<feature type="transmembrane region" description="Helical" evidence="1">
    <location>
        <begin position="458"/>
        <end position="476"/>
    </location>
</feature>
<name>A0ABW2I000_9ACTN</name>
<keyword evidence="1" id="KW-0472">Membrane</keyword>
<protein>
    <submittedName>
        <fullName evidence="2">ABC transporter permease</fullName>
    </submittedName>
</protein>
<dbReference type="Proteomes" id="UP001596548">
    <property type="component" value="Unassembled WGS sequence"/>
</dbReference>
<gene>
    <name evidence="2" type="ORF">ACFQS1_27460</name>
</gene>
<feature type="transmembrane region" description="Helical" evidence="1">
    <location>
        <begin position="416"/>
        <end position="438"/>
    </location>
</feature>
<feature type="transmembrane region" description="Helical" evidence="1">
    <location>
        <begin position="263"/>
        <end position="283"/>
    </location>
</feature>
<feature type="transmembrane region" description="Helical" evidence="1">
    <location>
        <begin position="188"/>
        <end position="209"/>
    </location>
</feature>
<evidence type="ECO:0000313" key="3">
    <source>
        <dbReference type="Proteomes" id="UP001596548"/>
    </source>
</evidence>
<evidence type="ECO:0000313" key="2">
    <source>
        <dbReference type="EMBL" id="MFC7277742.1"/>
    </source>
</evidence>
<dbReference type="RefSeq" id="WP_378973728.1">
    <property type="nucleotide sequence ID" value="NZ_JBHTBJ010000025.1"/>
</dbReference>
<feature type="transmembrane region" description="Helical" evidence="1">
    <location>
        <begin position="44"/>
        <end position="61"/>
    </location>
</feature>
<reference evidence="3" key="1">
    <citation type="journal article" date="2019" name="Int. J. Syst. Evol. Microbiol.">
        <title>The Global Catalogue of Microorganisms (GCM) 10K type strain sequencing project: providing services to taxonomists for standard genome sequencing and annotation.</title>
        <authorList>
            <consortium name="The Broad Institute Genomics Platform"/>
            <consortium name="The Broad Institute Genome Sequencing Center for Infectious Disease"/>
            <person name="Wu L."/>
            <person name="Ma J."/>
        </authorList>
    </citation>
    <scope>NUCLEOTIDE SEQUENCE [LARGE SCALE GENOMIC DNA]</scope>
    <source>
        <strain evidence="3">XZYJT-10</strain>
    </source>
</reference>
<feature type="transmembrane region" description="Helical" evidence="1">
    <location>
        <begin position="322"/>
        <end position="340"/>
    </location>
</feature>
<feature type="transmembrane region" description="Helical" evidence="1">
    <location>
        <begin position="360"/>
        <end position="383"/>
    </location>
</feature>
<evidence type="ECO:0000256" key="1">
    <source>
        <dbReference type="SAM" id="Phobius"/>
    </source>
</evidence>
<organism evidence="2 3">
    <name type="scientific">Paractinoplanes rhizophilus</name>
    <dbReference type="NCBI Taxonomy" id="1416877"/>
    <lineage>
        <taxon>Bacteria</taxon>
        <taxon>Bacillati</taxon>
        <taxon>Actinomycetota</taxon>
        <taxon>Actinomycetes</taxon>
        <taxon>Micromonosporales</taxon>
        <taxon>Micromonosporaceae</taxon>
        <taxon>Paractinoplanes</taxon>
    </lineage>
</organism>
<keyword evidence="3" id="KW-1185">Reference proteome</keyword>
<accession>A0ABW2I000</accession>
<keyword evidence="1" id="KW-0812">Transmembrane</keyword>
<dbReference type="EMBL" id="JBHTBJ010000025">
    <property type="protein sequence ID" value="MFC7277742.1"/>
    <property type="molecule type" value="Genomic_DNA"/>
</dbReference>
<feature type="transmembrane region" description="Helical" evidence="1">
    <location>
        <begin position="524"/>
        <end position="544"/>
    </location>
</feature>
<feature type="transmembrane region" description="Helical" evidence="1">
    <location>
        <begin position="107"/>
        <end position="124"/>
    </location>
</feature>
<comment type="caution">
    <text evidence="2">The sequence shown here is derived from an EMBL/GenBank/DDBJ whole genome shotgun (WGS) entry which is preliminary data.</text>
</comment>
<feature type="transmembrane region" description="Helical" evidence="1">
    <location>
        <begin position="144"/>
        <end position="168"/>
    </location>
</feature>
<proteinExistence type="predicted"/>